<evidence type="ECO:0000256" key="4">
    <source>
        <dbReference type="ARBA" id="ARBA00022989"/>
    </source>
</evidence>
<keyword evidence="4 9" id="KW-1133">Transmembrane helix</keyword>
<dbReference type="PROSITE" id="PS51225">
    <property type="entry name" value="MARVEL"/>
    <property type="match status" value="1"/>
</dbReference>
<feature type="region of interest" description="Disordered" evidence="8">
    <location>
        <begin position="1"/>
        <end position="148"/>
    </location>
</feature>
<feature type="compositionally biased region" description="Basic and acidic residues" evidence="8">
    <location>
        <begin position="38"/>
        <end position="59"/>
    </location>
</feature>
<dbReference type="AlphaFoldDB" id="A0A9B0GYU9"/>
<evidence type="ECO:0000256" key="7">
    <source>
        <dbReference type="PROSITE-ProRule" id="PRU00581"/>
    </source>
</evidence>
<dbReference type="PANTHER" id="PTHR10306">
    <property type="entry name" value="SYNAPTOPHYSIN"/>
    <property type="match status" value="1"/>
</dbReference>
<feature type="transmembrane region" description="Helical" evidence="9">
    <location>
        <begin position="346"/>
        <end position="366"/>
    </location>
</feature>
<dbReference type="InterPro" id="IPR001285">
    <property type="entry name" value="Synaptophysin/porin"/>
</dbReference>
<dbReference type="RefSeq" id="XP_004407261.1">
    <property type="nucleotide sequence ID" value="XM_004407204.1"/>
</dbReference>
<comment type="subcellular location">
    <subcellularLocation>
        <location evidence="1">Membrane</location>
        <topology evidence="1">Multi-pass membrane protein</topology>
    </subcellularLocation>
</comment>
<organism evidence="11 12">
    <name type="scientific">Odobenus rosmarus divergens</name>
    <name type="common">Pacific walrus</name>
    <dbReference type="NCBI Taxonomy" id="9708"/>
    <lineage>
        <taxon>Eukaryota</taxon>
        <taxon>Metazoa</taxon>
        <taxon>Chordata</taxon>
        <taxon>Craniata</taxon>
        <taxon>Vertebrata</taxon>
        <taxon>Euteleostomi</taxon>
        <taxon>Mammalia</taxon>
        <taxon>Eutheria</taxon>
        <taxon>Laurasiatheria</taxon>
        <taxon>Carnivora</taxon>
        <taxon>Caniformia</taxon>
        <taxon>Pinnipedia</taxon>
        <taxon>Odobenidae</taxon>
        <taxon>Odobenus</taxon>
    </lineage>
</organism>
<keyword evidence="6" id="KW-0325">Glycoprotein</keyword>
<feature type="transmembrane region" description="Helical" evidence="9">
    <location>
        <begin position="281"/>
        <end position="303"/>
    </location>
</feature>
<evidence type="ECO:0000313" key="12">
    <source>
        <dbReference type="RefSeq" id="XP_004407261.1"/>
    </source>
</evidence>
<dbReference type="GO" id="GO:0030672">
    <property type="term" value="C:synaptic vesicle membrane"/>
    <property type="evidence" value="ECO:0007669"/>
    <property type="project" value="TreeGrafter"/>
</dbReference>
<evidence type="ECO:0000256" key="6">
    <source>
        <dbReference type="ARBA" id="ARBA00023180"/>
    </source>
</evidence>
<evidence type="ECO:0000256" key="5">
    <source>
        <dbReference type="ARBA" id="ARBA00023136"/>
    </source>
</evidence>
<evidence type="ECO:0000256" key="2">
    <source>
        <dbReference type="ARBA" id="ARBA00006476"/>
    </source>
</evidence>
<proteinExistence type="inferred from homology"/>
<evidence type="ECO:0000256" key="9">
    <source>
        <dbReference type="SAM" id="Phobius"/>
    </source>
</evidence>
<dbReference type="PRINTS" id="PR00220">
    <property type="entry name" value="SYNAPTOPHYSN"/>
</dbReference>
<keyword evidence="11" id="KW-1185">Reference proteome</keyword>
<reference evidence="12" key="1">
    <citation type="submission" date="2025-08" db="UniProtKB">
        <authorList>
            <consortium name="RefSeq"/>
        </authorList>
    </citation>
    <scope>IDENTIFICATION</scope>
</reference>
<protein>
    <submittedName>
        <fullName evidence="12">Synaptophysin-like protein 2</fullName>
    </submittedName>
</protein>
<name>A0A9B0GYU9_ODORO</name>
<feature type="region of interest" description="Disordered" evidence="8">
    <location>
        <begin position="373"/>
        <end position="400"/>
    </location>
</feature>
<evidence type="ECO:0000256" key="8">
    <source>
        <dbReference type="SAM" id="MobiDB-lite"/>
    </source>
</evidence>
<keyword evidence="5 7" id="KW-0472">Membrane</keyword>
<feature type="compositionally biased region" description="Low complexity" evidence="8">
    <location>
        <begin position="373"/>
        <end position="385"/>
    </location>
</feature>
<evidence type="ECO:0000259" key="10">
    <source>
        <dbReference type="PROSITE" id="PS51225"/>
    </source>
</evidence>
<evidence type="ECO:0000313" key="11">
    <source>
        <dbReference type="Proteomes" id="UP000245340"/>
    </source>
</evidence>
<dbReference type="PANTHER" id="PTHR10306:SF8">
    <property type="entry name" value="SYNAPTOPHYSIN-LIKE PROTEIN 2"/>
    <property type="match status" value="1"/>
</dbReference>
<dbReference type="Proteomes" id="UP000245340">
    <property type="component" value="Unplaced"/>
</dbReference>
<comment type="similarity">
    <text evidence="2">Belongs to the synaptophysin/synaptobrevin family.</text>
</comment>
<feature type="domain" description="MARVEL" evidence="10">
    <location>
        <begin position="162"/>
        <end position="370"/>
    </location>
</feature>
<dbReference type="InterPro" id="IPR008253">
    <property type="entry name" value="Marvel"/>
</dbReference>
<keyword evidence="3 7" id="KW-0812">Transmembrane</keyword>
<evidence type="ECO:0000256" key="1">
    <source>
        <dbReference type="ARBA" id="ARBA00004141"/>
    </source>
</evidence>
<feature type="compositionally biased region" description="Pro residues" evidence="8">
    <location>
        <begin position="78"/>
        <end position="93"/>
    </location>
</feature>
<dbReference type="Pfam" id="PF01284">
    <property type="entry name" value="MARVEL"/>
    <property type="match status" value="1"/>
</dbReference>
<sequence>MLEKFPSSPAAPSYRNLEAPGPFKAPCGPTRSRGGGRRASERKPRDSAAKCVREFDRSLNRPRGFSAARGAERRSRPPRAPAAAPAPPAPPAWSPRCPHRRSAAPQPPRGAGRSLPAREPSPGAAPRPRCASMSSTEGSSRAADKSPSQQVDRLLVGLRWRRLEEPLGFIKVLQWLFAIFAFGSCGSYSGETGATVRCNNEAKDVSSIIVLFGYPFRLNRVQYEMPLCDEDSTSKTMHLMGDFSAPAEFFVTLGIFSFFYTMAALVLYLRFHSLYTENKRFSLVDFCVTVSFTFFWLVAAAAWGKGLTDIKGATRPSSLTAAMSVCHGEEAVCSAGATPSMGLANISVLFGFINFFLWAGNCWFVFKETPWHGQGQDQGQDQGQGPSQESAAEQGAVEKQ</sequence>
<accession>A0A9B0GYU9</accession>
<gene>
    <name evidence="12" type="primary">SYPL2</name>
</gene>
<evidence type="ECO:0000256" key="3">
    <source>
        <dbReference type="ARBA" id="ARBA00022692"/>
    </source>
</evidence>
<feature type="transmembrane region" description="Helical" evidence="9">
    <location>
        <begin position="249"/>
        <end position="269"/>
    </location>
</feature>